<keyword evidence="7" id="KW-1185">Reference proteome</keyword>
<dbReference type="GO" id="GO:0006412">
    <property type="term" value="P:translation"/>
    <property type="evidence" value="ECO:0007669"/>
    <property type="project" value="UniProtKB-UniRule"/>
</dbReference>
<evidence type="ECO:0000256" key="4">
    <source>
        <dbReference type="HAMAP-Rule" id="MF_01368"/>
    </source>
</evidence>
<dbReference type="PANTHER" id="PTHR14413">
    <property type="entry name" value="RIBOSOMAL PROTEIN L17"/>
    <property type="match status" value="1"/>
</dbReference>
<proteinExistence type="inferred from homology"/>
<evidence type="ECO:0000313" key="6">
    <source>
        <dbReference type="EMBL" id="QDV22622.1"/>
    </source>
</evidence>
<comment type="similarity">
    <text evidence="1 4">Belongs to the bacterial ribosomal protein bL17 family.</text>
</comment>
<sequence length="207" mass="22852">MRHKRHGRVLGRSPSHRKALLKSLTTALVLTERPDSELEANAPKVKGRIITTLAKAKEVRPMVEKCITIARKGRVAELAAAAEFGTQAERNSDEWKSWRKSEKYGQWVAANAASVTARRRLFQMLRDKLAVSILCNDLADRFADRPGGYTRIMRLATPRLGDAGTRAILEFVGKNDRVIARSEKPDFGGETAPAAETESAPESSDAN</sequence>
<dbReference type="RefSeq" id="WP_145074405.1">
    <property type="nucleotide sequence ID" value="NZ_CP036298.1"/>
</dbReference>
<evidence type="ECO:0000256" key="5">
    <source>
        <dbReference type="SAM" id="MobiDB-lite"/>
    </source>
</evidence>
<comment type="subunit">
    <text evidence="4">Part of the 50S ribosomal subunit. Contacts protein L32.</text>
</comment>
<dbReference type="HAMAP" id="MF_01368">
    <property type="entry name" value="Ribosomal_bL17"/>
    <property type="match status" value="1"/>
</dbReference>
<reference evidence="6 7" key="1">
    <citation type="submission" date="2019-02" db="EMBL/GenBank/DDBJ databases">
        <title>Deep-cultivation of Planctomycetes and their phenomic and genomic characterization uncovers novel biology.</title>
        <authorList>
            <person name="Wiegand S."/>
            <person name="Jogler M."/>
            <person name="Boedeker C."/>
            <person name="Pinto D."/>
            <person name="Vollmers J."/>
            <person name="Rivas-Marin E."/>
            <person name="Kohn T."/>
            <person name="Peeters S.H."/>
            <person name="Heuer A."/>
            <person name="Rast P."/>
            <person name="Oberbeckmann S."/>
            <person name="Bunk B."/>
            <person name="Jeske O."/>
            <person name="Meyerdierks A."/>
            <person name="Storesund J.E."/>
            <person name="Kallscheuer N."/>
            <person name="Luecker S."/>
            <person name="Lage O.M."/>
            <person name="Pohl T."/>
            <person name="Merkel B.J."/>
            <person name="Hornburger P."/>
            <person name="Mueller R.-W."/>
            <person name="Bruemmer F."/>
            <person name="Labrenz M."/>
            <person name="Spormann A.M."/>
            <person name="Op den Camp H."/>
            <person name="Overmann J."/>
            <person name="Amann R."/>
            <person name="Jetten M.S.M."/>
            <person name="Mascher T."/>
            <person name="Medema M.H."/>
            <person name="Devos D.P."/>
            <person name="Kaster A.-K."/>
            <person name="Ovreas L."/>
            <person name="Rohde M."/>
            <person name="Galperin M.Y."/>
            <person name="Jogler C."/>
        </authorList>
    </citation>
    <scope>NUCLEOTIDE SEQUENCE [LARGE SCALE GENOMIC DNA]</scope>
    <source>
        <strain evidence="6 7">Q31a</strain>
    </source>
</reference>
<evidence type="ECO:0000313" key="7">
    <source>
        <dbReference type="Proteomes" id="UP000318017"/>
    </source>
</evidence>
<protein>
    <recommendedName>
        <fullName evidence="4">Large ribosomal subunit protein bL17</fullName>
    </recommendedName>
</protein>
<feature type="compositionally biased region" description="Low complexity" evidence="5">
    <location>
        <begin position="190"/>
        <end position="207"/>
    </location>
</feature>
<dbReference type="GO" id="GO:0022625">
    <property type="term" value="C:cytosolic large ribosomal subunit"/>
    <property type="evidence" value="ECO:0007669"/>
    <property type="project" value="TreeGrafter"/>
</dbReference>
<dbReference type="KEGG" id="ahel:Q31a_09080"/>
<dbReference type="EMBL" id="CP036298">
    <property type="protein sequence ID" value="QDV22622.1"/>
    <property type="molecule type" value="Genomic_DNA"/>
</dbReference>
<evidence type="ECO:0000256" key="1">
    <source>
        <dbReference type="ARBA" id="ARBA00008777"/>
    </source>
</evidence>
<organism evidence="6 7">
    <name type="scientific">Aureliella helgolandensis</name>
    <dbReference type="NCBI Taxonomy" id="2527968"/>
    <lineage>
        <taxon>Bacteria</taxon>
        <taxon>Pseudomonadati</taxon>
        <taxon>Planctomycetota</taxon>
        <taxon>Planctomycetia</taxon>
        <taxon>Pirellulales</taxon>
        <taxon>Pirellulaceae</taxon>
        <taxon>Aureliella</taxon>
    </lineage>
</organism>
<accession>A0A518G218</accession>
<dbReference type="InterPro" id="IPR000456">
    <property type="entry name" value="Ribosomal_bL17"/>
</dbReference>
<dbReference type="Pfam" id="PF01196">
    <property type="entry name" value="Ribosomal_L17"/>
    <property type="match status" value="1"/>
</dbReference>
<dbReference type="Proteomes" id="UP000318017">
    <property type="component" value="Chromosome"/>
</dbReference>
<feature type="region of interest" description="Disordered" evidence="5">
    <location>
        <begin position="182"/>
        <end position="207"/>
    </location>
</feature>
<name>A0A518G218_9BACT</name>
<dbReference type="InterPro" id="IPR036373">
    <property type="entry name" value="Ribosomal_bL17_sf"/>
</dbReference>
<dbReference type="AlphaFoldDB" id="A0A518G218"/>
<evidence type="ECO:0000256" key="3">
    <source>
        <dbReference type="ARBA" id="ARBA00023274"/>
    </source>
</evidence>
<dbReference type="PANTHER" id="PTHR14413:SF16">
    <property type="entry name" value="LARGE RIBOSOMAL SUBUNIT PROTEIN BL17M"/>
    <property type="match status" value="1"/>
</dbReference>
<dbReference type="OrthoDB" id="9809073at2"/>
<keyword evidence="2 4" id="KW-0689">Ribosomal protein</keyword>
<dbReference type="GO" id="GO:0003735">
    <property type="term" value="F:structural constituent of ribosome"/>
    <property type="evidence" value="ECO:0007669"/>
    <property type="project" value="InterPro"/>
</dbReference>
<keyword evidence="3 4" id="KW-0687">Ribonucleoprotein</keyword>
<dbReference type="SUPFAM" id="SSF64263">
    <property type="entry name" value="Prokaryotic ribosomal protein L17"/>
    <property type="match status" value="1"/>
</dbReference>
<gene>
    <name evidence="4 6" type="primary">rplQ</name>
    <name evidence="6" type="ORF">Q31a_09080</name>
</gene>
<evidence type="ECO:0000256" key="2">
    <source>
        <dbReference type="ARBA" id="ARBA00022980"/>
    </source>
</evidence>
<dbReference type="Gene3D" id="3.90.1030.10">
    <property type="entry name" value="Ribosomal protein L17"/>
    <property type="match status" value="1"/>
</dbReference>